<dbReference type="SMART" id="SM00408">
    <property type="entry name" value="IGc2"/>
    <property type="match status" value="1"/>
</dbReference>
<keyword evidence="3" id="KW-0677">Repeat</keyword>
<dbReference type="SMART" id="SM00409">
    <property type="entry name" value="IG"/>
    <property type="match status" value="1"/>
</dbReference>
<dbReference type="InterPro" id="IPR003591">
    <property type="entry name" value="Leu-rich_rpt_typical-subtyp"/>
</dbReference>
<sequence>MSCQKLQRSPEECVPWLLTTRSMLILLTGIMLLNTLGLSLENSCQVLGKENQYQANCCKLNFTHVPYNLLKSIRSLYLDHNRIALTEESYYFTVYEDLKVLSLVNNSIKFIHAKSFFRLKLEVLELSGNLLRNVPVNALRGQSFLRNLSLENNRIDYITETDFQTLESLIELKLSGNYIKSIDGTSFTDLKNLYNLELHQNSLQTLPYNLFQSCNESLQIITLSQNSWYCDCHLRWLSEYFLIKNWTSASTGMHCKIPLSLQSKKFLSIPWELFACPLVMDSSSTKMFIKNNDNISLICRVQSNPPARISWWFNNKLIDDFEYYTITHSVGINGMSVLQVNNFDFGDMGSYKCTAQNSVSNSSVTYTLVIEGFSLYKEKALKSSETVEQPSSVHSAVISVCVVGGLISLCIITVLVFYYWKRFTRLQEQKQEEIKLKIKNHFESSRNYKPDSENNKSPMSEQGKNEETEPLYDAVKPVLQPQQETQLSDIIANNKQVYTDLQEVEAYSPSTLMTTLDSDNTGVFWTGSSRNDCSSNPSDLACPLLETSGYISYPNEWEINGEVFLTPYPSPHPRYVENYPRSVPSLPPYYTHSFHNHHPPYHSNTSSMPMGSCDWPFSTMPYPGKYEDYNRSASVGSVGSEPIPPKKPPRLHSYSSTTSDRRKFSLPKPGSVDEFGTAV</sequence>
<dbReference type="EMBL" id="KQ423154">
    <property type="protein sequence ID" value="KOF73420.1"/>
    <property type="molecule type" value="Genomic_DNA"/>
</dbReference>
<evidence type="ECO:0000256" key="3">
    <source>
        <dbReference type="ARBA" id="ARBA00022737"/>
    </source>
</evidence>
<dbReference type="InterPro" id="IPR050333">
    <property type="entry name" value="SLRP"/>
</dbReference>
<dbReference type="InterPro" id="IPR001611">
    <property type="entry name" value="Leu-rich_rpt"/>
</dbReference>
<proteinExistence type="predicted"/>
<dbReference type="Gene3D" id="3.80.10.10">
    <property type="entry name" value="Ribonuclease Inhibitor"/>
    <property type="match status" value="2"/>
</dbReference>
<dbReference type="Pfam" id="PF07679">
    <property type="entry name" value="I-set"/>
    <property type="match status" value="1"/>
</dbReference>
<feature type="region of interest" description="Disordered" evidence="5">
    <location>
        <begin position="633"/>
        <end position="679"/>
    </location>
</feature>
<keyword evidence="1" id="KW-0433">Leucine-rich repeat</keyword>
<evidence type="ECO:0000256" key="2">
    <source>
        <dbReference type="ARBA" id="ARBA00022729"/>
    </source>
</evidence>
<evidence type="ECO:0000259" key="7">
    <source>
        <dbReference type="PROSITE" id="PS50835"/>
    </source>
</evidence>
<dbReference type="InterPro" id="IPR007110">
    <property type="entry name" value="Ig-like_dom"/>
</dbReference>
<dbReference type="SUPFAM" id="SSF52058">
    <property type="entry name" value="L domain-like"/>
    <property type="match status" value="1"/>
</dbReference>
<dbReference type="InterPro" id="IPR032675">
    <property type="entry name" value="LRR_dom_sf"/>
</dbReference>
<name>A0A0L8GA33_OCTBM</name>
<dbReference type="PROSITE" id="PS50835">
    <property type="entry name" value="IG_LIKE"/>
    <property type="match status" value="1"/>
</dbReference>
<feature type="transmembrane region" description="Helical" evidence="6">
    <location>
        <begin position="396"/>
        <end position="420"/>
    </location>
</feature>
<dbReference type="InterPro" id="IPR036179">
    <property type="entry name" value="Ig-like_dom_sf"/>
</dbReference>
<dbReference type="InterPro" id="IPR013783">
    <property type="entry name" value="Ig-like_fold"/>
</dbReference>
<dbReference type="OMA" id="RIQCHNA"/>
<dbReference type="InterPro" id="IPR003599">
    <property type="entry name" value="Ig_sub"/>
</dbReference>
<dbReference type="PANTHER" id="PTHR45712:SF22">
    <property type="entry name" value="INSULIN-LIKE GROWTH FACTOR-BINDING PROTEIN COMPLEX ACID LABILE SUBUNIT"/>
    <property type="match status" value="1"/>
</dbReference>
<dbReference type="Gene3D" id="2.60.40.10">
    <property type="entry name" value="Immunoglobulins"/>
    <property type="match status" value="1"/>
</dbReference>
<feature type="compositionally biased region" description="Basic and acidic residues" evidence="5">
    <location>
        <begin position="445"/>
        <end position="454"/>
    </location>
</feature>
<dbReference type="Pfam" id="PF13855">
    <property type="entry name" value="LRR_8"/>
    <property type="match status" value="2"/>
</dbReference>
<dbReference type="CDD" id="cd00096">
    <property type="entry name" value="Ig"/>
    <property type="match status" value="1"/>
</dbReference>
<reference evidence="8" key="1">
    <citation type="submission" date="2015-07" db="EMBL/GenBank/DDBJ databases">
        <title>MeaNS - Measles Nucleotide Surveillance Program.</title>
        <authorList>
            <person name="Tran T."/>
            <person name="Druce J."/>
        </authorList>
    </citation>
    <scope>NUCLEOTIDE SEQUENCE</scope>
    <source>
        <strain evidence="8">UCB-OBI-ISO-001</strain>
        <tissue evidence="8">Gonad</tissue>
    </source>
</reference>
<evidence type="ECO:0000256" key="4">
    <source>
        <dbReference type="ARBA" id="ARBA00023157"/>
    </source>
</evidence>
<evidence type="ECO:0000256" key="5">
    <source>
        <dbReference type="SAM" id="MobiDB-lite"/>
    </source>
</evidence>
<dbReference type="InterPro" id="IPR013098">
    <property type="entry name" value="Ig_I-set"/>
</dbReference>
<accession>A0A0L8GA33</accession>
<keyword evidence="6" id="KW-0812">Transmembrane</keyword>
<dbReference type="PROSITE" id="PS51450">
    <property type="entry name" value="LRR"/>
    <property type="match status" value="1"/>
</dbReference>
<evidence type="ECO:0000256" key="1">
    <source>
        <dbReference type="ARBA" id="ARBA00022614"/>
    </source>
</evidence>
<dbReference type="SMART" id="SM00369">
    <property type="entry name" value="LRR_TYP"/>
    <property type="match status" value="5"/>
</dbReference>
<keyword evidence="2" id="KW-0732">Signal</keyword>
<keyword evidence="4" id="KW-1015">Disulfide bond</keyword>
<gene>
    <name evidence="8" type="ORF">OCBIM_22037900mg</name>
</gene>
<dbReference type="KEGG" id="obi:106878417"/>
<keyword evidence="6" id="KW-0472">Membrane</keyword>
<dbReference type="PANTHER" id="PTHR45712">
    <property type="entry name" value="AGAP008170-PA"/>
    <property type="match status" value="1"/>
</dbReference>
<protein>
    <recommendedName>
        <fullName evidence="7">Ig-like domain-containing protein</fullName>
    </recommendedName>
</protein>
<dbReference type="InterPro" id="IPR003598">
    <property type="entry name" value="Ig_sub2"/>
</dbReference>
<organism evidence="8">
    <name type="scientific">Octopus bimaculoides</name>
    <name type="common">California two-spotted octopus</name>
    <dbReference type="NCBI Taxonomy" id="37653"/>
    <lineage>
        <taxon>Eukaryota</taxon>
        <taxon>Metazoa</taxon>
        <taxon>Spiralia</taxon>
        <taxon>Lophotrochozoa</taxon>
        <taxon>Mollusca</taxon>
        <taxon>Cephalopoda</taxon>
        <taxon>Coleoidea</taxon>
        <taxon>Octopodiformes</taxon>
        <taxon>Octopoda</taxon>
        <taxon>Incirrata</taxon>
        <taxon>Octopodidae</taxon>
        <taxon>Octopus</taxon>
    </lineage>
</organism>
<dbReference type="SUPFAM" id="SSF48726">
    <property type="entry name" value="Immunoglobulin"/>
    <property type="match status" value="1"/>
</dbReference>
<evidence type="ECO:0000313" key="8">
    <source>
        <dbReference type="EMBL" id="KOF73420.1"/>
    </source>
</evidence>
<evidence type="ECO:0000256" key="6">
    <source>
        <dbReference type="SAM" id="Phobius"/>
    </source>
</evidence>
<dbReference type="STRING" id="37653.A0A0L8GA33"/>
<feature type="region of interest" description="Disordered" evidence="5">
    <location>
        <begin position="445"/>
        <end position="468"/>
    </location>
</feature>
<dbReference type="OrthoDB" id="6287768at2759"/>
<dbReference type="AlphaFoldDB" id="A0A0L8GA33"/>
<keyword evidence="6" id="KW-1133">Transmembrane helix</keyword>
<feature type="domain" description="Ig-like" evidence="7">
    <location>
        <begin position="277"/>
        <end position="365"/>
    </location>
</feature>